<evidence type="ECO:0000313" key="11">
    <source>
        <dbReference type="EMBL" id="OJJ85291.1"/>
    </source>
</evidence>
<evidence type="ECO:0000256" key="8">
    <source>
        <dbReference type="RuleBase" id="RU362075"/>
    </source>
</evidence>
<dbReference type="EMBL" id="KV878895">
    <property type="protein sequence ID" value="OJJ85291.1"/>
    <property type="molecule type" value="Genomic_DNA"/>
</dbReference>
<dbReference type="Proteomes" id="UP000184300">
    <property type="component" value="Unassembled WGS sequence"/>
</dbReference>
<evidence type="ECO:0000256" key="6">
    <source>
        <dbReference type="ARBA" id="ARBA00023002"/>
    </source>
</evidence>
<evidence type="ECO:0000256" key="2">
    <source>
        <dbReference type="ARBA" id="ARBA00004829"/>
    </source>
</evidence>
<dbReference type="RefSeq" id="XP_022401989.1">
    <property type="nucleotide sequence ID" value="XM_022544482.1"/>
</dbReference>
<keyword evidence="9" id="KW-0472">Membrane</keyword>
<evidence type="ECO:0000259" key="10">
    <source>
        <dbReference type="Pfam" id="PF01593"/>
    </source>
</evidence>
<sequence length="544" mass="60594">MTPKAIVIGAGAGGVATAARLAKQGFQVMVIEKNGFIGGRCSLITHNGYRFDQGPSLLLMPEVFHDTFNQLGTSLEEEGIKLLKCEPNYRLWFTDNDGFDLSTDIANLKSQIEKYEGKEGFQNFLQFMQESGRHYDLSLIHVLRRRFPSLLSMLRPGFLLSVFKMHPFESIHGRLSRYFRSEKMRRIFTFASMYLGMNPYEAPGTYSLLQYTELADGIWYPAGGFQKVLESIATIGKSFGVEYRLNSPVSSILLSGDSKSATGVVLSSGERLDADIVVINADLVYAYQNLLPASKEARRLSNRPASCSSISFFWSFDRVVPELKAHNIFLAEKYEESFDSIFKHHKLPDEPSFYVNVPSRIDPTAAPDEKDAVVVLVPTGHLLENTEPITQADWGAIVSKARETAFNTIEARTGVRGLRDILVHESIETPVSWKEKFNLDRGAILGLSHSFFNVLSFRPKNKHPDIARLYFVGASTHPGTGVPVCLAGSKLVADQVVEDWNAGEKSSLVGMCLKIVTMLVVVVSLMPFVTFCHYALHTVISYTS</sequence>
<evidence type="ECO:0000313" key="12">
    <source>
        <dbReference type="Proteomes" id="UP000184300"/>
    </source>
</evidence>
<accession>A0A1L9VN16</accession>
<dbReference type="VEuPathDB" id="FungiDB:ASPGLDRAFT_34920"/>
<comment type="pathway">
    <text evidence="2 8">Carotenoid biosynthesis.</text>
</comment>
<evidence type="ECO:0000256" key="3">
    <source>
        <dbReference type="ARBA" id="ARBA00006046"/>
    </source>
</evidence>
<dbReference type="PANTHER" id="PTHR43734">
    <property type="entry name" value="PHYTOENE DESATURASE"/>
    <property type="match status" value="1"/>
</dbReference>
<dbReference type="PANTHER" id="PTHR43734:SF1">
    <property type="entry name" value="PHYTOENE DESATURASE"/>
    <property type="match status" value="1"/>
</dbReference>
<dbReference type="GO" id="GO:0016117">
    <property type="term" value="P:carotenoid biosynthetic process"/>
    <property type="evidence" value="ECO:0007669"/>
    <property type="project" value="UniProtKB-KW"/>
</dbReference>
<evidence type="ECO:0000256" key="1">
    <source>
        <dbReference type="ARBA" id="ARBA00001911"/>
    </source>
</evidence>
<keyword evidence="9" id="KW-0812">Transmembrane</keyword>
<evidence type="ECO:0000256" key="7">
    <source>
        <dbReference type="ARBA" id="ARBA00034551"/>
    </source>
</evidence>
<feature type="transmembrane region" description="Helical" evidence="9">
    <location>
        <begin position="515"/>
        <end position="536"/>
    </location>
</feature>
<dbReference type="NCBIfam" id="TIGR02734">
    <property type="entry name" value="crtI_fam"/>
    <property type="match status" value="1"/>
</dbReference>
<keyword evidence="5 8" id="KW-0125">Carotenoid biosynthesis</keyword>
<comment type="cofactor">
    <cofactor evidence="1">
        <name>NAD(+)</name>
        <dbReference type="ChEBI" id="CHEBI:57540"/>
    </cofactor>
</comment>
<keyword evidence="12" id="KW-1185">Reference proteome</keyword>
<dbReference type="GO" id="GO:0016166">
    <property type="term" value="F:phytoene dehydrogenase activity"/>
    <property type="evidence" value="ECO:0007669"/>
    <property type="project" value="UniProtKB-ARBA"/>
</dbReference>
<dbReference type="AlphaFoldDB" id="A0A1L9VN16"/>
<dbReference type="FunFam" id="3.50.50.60:FF:000171">
    <property type="entry name" value="zeta-carotene-forming phytoene desaturase"/>
    <property type="match status" value="1"/>
</dbReference>
<name>A0A1L9VN16_ASPGL</name>
<reference evidence="12" key="1">
    <citation type="journal article" date="2017" name="Genome Biol.">
        <title>Comparative genomics reveals high biological diversity and specific adaptations in the industrially and medically important fungal genus Aspergillus.</title>
        <authorList>
            <person name="de Vries R.P."/>
            <person name="Riley R."/>
            <person name="Wiebenga A."/>
            <person name="Aguilar-Osorio G."/>
            <person name="Amillis S."/>
            <person name="Uchima C.A."/>
            <person name="Anderluh G."/>
            <person name="Asadollahi M."/>
            <person name="Askin M."/>
            <person name="Barry K."/>
            <person name="Battaglia E."/>
            <person name="Bayram O."/>
            <person name="Benocci T."/>
            <person name="Braus-Stromeyer S.A."/>
            <person name="Caldana C."/>
            <person name="Canovas D."/>
            <person name="Cerqueira G.C."/>
            <person name="Chen F."/>
            <person name="Chen W."/>
            <person name="Choi C."/>
            <person name="Clum A."/>
            <person name="Dos Santos R.A."/>
            <person name="Damasio A.R."/>
            <person name="Diallinas G."/>
            <person name="Emri T."/>
            <person name="Fekete E."/>
            <person name="Flipphi M."/>
            <person name="Freyberg S."/>
            <person name="Gallo A."/>
            <person name="Gournas C."/>
            <person name="Habgood R."/>
            <person name="Hainaut M."/>
            <person name="Harispe M.L."/>
            <person name="Henrissat B."/>
            <person name="Hilden K.S."/>
            <person name="Hope R."/>
            <person name="Hossain A."/>
            <person name="Karabika E."/>
            <person name="Karaffa L."/>
            <person name="Karanyi Z."/>
            <person name="Krasevec N."/>
            <person name="Kuo A."/>
            <person name="Kusch H."/>
            <person name="LaButti K."/>
            <person name="Lagendijk E.L."/>
            <person name="Lapidus A."/>
            <person name="Levasseur A."/>
            <person name="Lindquist E."/>
            <person name="Lipzen A."/>
            <person name="Logrieco A.F."/>
            <person name="MacCabe A."/>
            <person name="Maekelae M.R."/>
            <person name="Malavazi I."/>
            <person name="Melin P."/>
            <person name="Meyer V."/>
            <person name="Mielnichuk N."/>
            <person name="Miskei M."/>
            <person name="Molnar A.P."/>
            <person name="Mule G."/>
            <person name="Ngan C.Y."/>
            <person name="Orejas M."/>
            <person name="Orosz E."/>
            <person name="Ouedraogo J.P."/>
            <person name="Overkamp K.M."/>
            <person name="Park H.-S."/>
            <person name="Perrone G."/>
            <person name="Piumi F."/>
            <person name="Punt P.J."/>
            <person name="Ram A.F."/>
            <person name="Ramon A."/>
            <person name="Rauscher S."/>
            <person name="Record E."/>
            <person name="Riano-Pachon D.M."/>
            <person name="Robert V."/>
            <person name="Roehrig J."/>
            <person name="Ruller R."/>
            <person name="Salamov A."/>
            <person name="Salih N.S."/>
            <person name="Samson R.A."/>
            <person name="Sandor E."/>
            <person name="Sanguinetti M."/>
            <person name="Schuetze T."/>
            <person name="Sepcic K."/>
            <person name="Shelest E."/>
            <person name="Sherlock G."/>
            <person name="Sophianopoulou V."/>
            <person name="Squina F.M."/>
            <person name="Sun H."/>
            <person name="Susca A."/>
            <person name="Todd R.B."/>
            <person name="Tsang A."/>
            <person name="Unkles S.E."/>
            <person name="van de Wiele N."/>
            <person name="van Rossen-Uffink D."/>
            <person name="Oliveira J.V."/>
            <person name="Vesth T.C."/>
            <person name="Visser J."/>
            <person name="Yu J.-H."/>
            <person name="Zhou M."/>
            <person name="Andersen M.R."/>
            <person name="Archer D.B."/>
            <person name="Baker S.E."/>
            <person name="Benoit I."/>
            <person name="Brakhage A.A."/>
            <person name="Braus G.H."/>
            <person name="Fischer R."/>
            <person name="Frisvad J.C."/>
            <person name="Goldman G.H."/>
            <person name="Houbraken J."/>
            <person name="Oakley B."/>
            <person name="Pocsi I."/>
            <person name="Scazzocchio C."/>
            <person name="Seiboth B."/>
            <person name="vanKuyk P.A."/>
            <person name="Wortman J."/>
            <person name="Dyer P.S."/>
            <person name="Grigoriev I.V."/>
        </authorList>
    </citation>
    <scope>NUCLEOTIDE SEQUENCE [LARGE SCALE GENOMIC DNA]</scope>
    <source>
        <strain evidence="12">CBS 516.65</strain>
    </source>
</reference>
<keyword evidence="9" id="KW-1133">Transmembrane helix</keyword>
<dbReference type="Gene3D" id="3.50.50.60">
    <property type="entry name" value="FAD/NAD(P)-binding domain"/>
    <property type="match status" value="2"/>
</dbReference>
<dbReference type="InterPro" id="IPR036188">
    <property type="entry name" value="FAD/NAD-bd_sf"/>
</dbReference>
<evidence type="ECO:0000256" key="5">
    <source>
        <dbReference type="ARBA" id="ARBA00022746"/>
    </source>
</evidence>
<dbReference type="SUPFAM" id="SSF51905">
    <property type="entry name" value="FAD/NAD(P)-binding domain"/>
    <property type="match status" value="1"/>
</dbReference>
<dbReference type="OrthoDB" id="7777654at2759"/>
<proteinExistence type="inferred from homology"/>
<dbReference type="GeneID" id="34460743"/>
<keyword evidence="6 8" id="KW-0560">Oxidoreductase</keyword>
<dbReference type="InterPro" id="IPR002937">
    <property type="entry name" value="Amino_oxidase"/>
</dbReference>
<evidence type="ECO:0000256" key="4">
    <source>
        <dbReference type="ARBA" id="ARBA00013293"/>
    </source>
</evidence>
<evidence type="ECO:0000256" key="9">
    <source>
        <dbReference type="SAM" id="Phobius"/>
    </source>
</evidence>
<feature type="domain" description="Amine oxidase" evidence="10">
    <location>
        <begin position="13"/>
        <end position="496"/>
    </location>
</feature>
<dbReference type="STRING" id="1160497.A0A1L9VN16"/>
<protein>
    <recommendedName>
        <fullName evidence="4">Phytoene desaturase</fullName>
    </recommendedName>
    <alternativeName>
        <fullName evidence="7">Phytoene desaturase (3,4-didehydrolycopene-forming)</fullName>
    </alternativeName>
</protein>
<dbReference type="Pfam" id="PF01593">
    <property type="entry name" value="Amino_oxidase"/>
    <property type="match status" value="1"/>
</dbReference>
<dbReference type="InterPro" id="IPR014105">
    <property type="entry name" value="Carotenoid/retinoid_OxRdtase"/>
</dbReference>
<comment type="similarity">
    <text evidence="3 8">Belongs to the carotenoid/retinoid oxidoreductase family.</text>
</comment>
<gene>
    <name evidence="11" type="ORF">ASPGLDRAFT_34920</name>
</gene>
<organism evidence="11 12">
    <name type="scientific">Aspergillus glaucus CBS 516.65</name>
    <dbReference type="NCBI Taxonomy" id="1160497"/>
    <lineage>
        <taxon>Eukaryota</taxon>
        <taxon>Fungi</taxon>
        <taxon>Dikarya</taxon>
        <taxon>Ascomycota</taxon>
        <taxon>Pezizomycotina</taxon>
        <taxon>Eurotiomycetes</taxon>
        <taxon>Eurotiomycetidae</taxon>
        <taxon>Eurotiales</taxon>
        <taxon>Aspergillaceae</taxon>
        <taxon>Aspergillus</taxon>
        <taxon>Aspergillus subgen. Aspergillus</taxon>
    </lineage>
</organism>